<evidence type="ECO:0000313" key="2">
    <source>
        <dbReference type="Proteomes" id="UP000002012"/>
    </source>
</evidence>
<dbReference type="Gene3D" id="2.30.42.10">
    <property type="match status" value="1"/>
</dbReference>
<dbReference type="HOGENOM" id="CLU_955631_0_0_0"/>
<dbReference type="Proteomes" id="UP000002012">
    <property type="component" value="Chromosome"/>
</dbReference>
<gene>
    <name evidence="1" type="ordered locus">Dacet_0489</name>
</gene>
<dbReference type="RefSeq" id="WP_013009831.1">
    <property type="nucleotide sequence ID" value="NC_013943.1"/>
</dbReference>
<sequence precursor="true">MKLINYKHILYSAAVAFSLAWAVSGWVSMYMSGSYNVSIDVSSSKDTQKAVLPDTDLIIEKNIFDAEISEVVISDTETQTVEGVYTPAAAGFKAALLGVLTGDEDAIAVITFNDKNYILRQGIAQDGLELVETGYFHVVVRFRGKDYRLILTADENGVPNKAGKISAGATPAASADQTNFKISRKEVVEKLSDVNSVIKSVLIIPYERNGNFEGYRVRRMAGTSILKKLGVQRNDVIMRLNGRSLESPSVFFDTLKNAEDLSAVSLDILRSGKKMTIYVEIEG</sequence>
<name>D4H3X6_DENA2</name>
<evidence type="ECO:0000313" key="1">
    <source>
        <dbReference type="EMBL" id="ADD67287.1"/>
    </source>
</evidence>
<dbReference type="EMBL" id="CP001968">
    <property type="protein sequence ID" value="ADD67287.1"/>
    <property type="molecule type" value="Genomic_DNA"/>
</dbReference>
<keyword evidence="2" id="KW-1185">Reference proteome</keyword>
<dbReference type="PaxDb" id="522772-Dacet_0489"/>
<dbReference type="STRING" id="522772.Dacet_0489"/>
<organism evidence="1 2">
    <name type="scientific">Denitrovibrio acetiphilus (strain DSM 12809 / NBRC 114555 / N2460)</name>
    <dbReference type="NCBI Taxonomy" id="522772"/>
    <lineage>
        <taxon>Bacteria</taxon>
        <taxon>Pseudomonadati</taxon>
        <taxon>Deferribacterota</taxon>
        <taxon>Deferribacteres</taxon>
        <taxon>Deferribacterales</taxon>
        <taxon>Geovibrionaceae</taxon>
        <taxon>Denitrovibrio</taxon>
    </lineage>
</organism>
<accession>D4H3X6</accession>
<dbReference type="FunCoup" id="D4H3X6">
    <property type="interactions" value="21"/>
</dbReference>
<protein>
    <submittedName>
        <fullName evidence="1">Type II secretory pathway component PulC-like protein</fullName>
    </submittedName>
</protein>
<dbReference type="SUPFAM" id="SSF50156">
    <property type="entry name" value="PDZ domain-like"/>
    <property type="match status" value="1"/>
</dbReference>
<dbReference type="eggNOG" id="COG3031">
    <property type="taxonomic scope" value="Bacteria"/>
</dbReference>
<dbReference type="AlphaFoldDB" id="D4H3X6"/>
<dbReference type="InParanoid" id="D4H3X6"/>
<reference evidence="1 2" key="1">
    <citation type="journal article" date="2010" name="Stand. Genomic Sci.">
        <title>Complete genome sequence of Denitrovibrio acetiphilus type strain (N2460).</title>
        <authorList>
            <person name="Kiss H."/>
            <person name="Lang E."/>
            <person name="Lapidus A."/>
            <person name="Copeland A."/>
            <person name="Nolan M."/>
            <person name="Glavina Del Rio T."/>
            <person name="Chen F."/>
            <person name="Lucas S."/>
            <person name="Tice H."/>
            <person name="Cheng J.F."/>
            <person name="Han C."/>
            <person name="Goodwin L."/>
            <person name="Pitluck S."/>
            <person name="Liolios K."/>
            <person name="Pati A."/>
            <person name="Ivanova N."/>
            <person name="Mavromatis K."/>
            <person name="Chen A."/>
            <person name="Palaniappan K."/>
            <person name="Land M."/>
            <person name="Hauser L."/>
            <person name="Chang Y.J."/>
            <person name="Jeffries C.D."/>
            <person name="Detter J.C."/>
            <person name="Brettin T."/>
            <person name="Spring S."/>
            <person name="Rohde M."/>
            <person name="Goker M."/>
            <person name="Woyke T."/>
            <person name="Bristow J."/>
            <person name="Eisen J.A."/>
            <person name="Markowitz V."/>
            <person name="Hugenholtz P."/>
            <person name="Kyrpides N.C."/>
            <person name="Klenk H.P."/>
        </authorList>
    </citation>
    <scope>NUCLEOTIDE SEQUENCE [LARGE SCALE GENOMIC DNA]</scope>
    <source>
        <strain evidence="2">DSM 12809 / NBRC 114555 / N2460</strain>
    </source>
</reference>
<proteinExistence type="predicted"/>
<dbReference type="KEGG" id="dap:Dacet_0489"/>
<dbReference type="InterPro" id="IPR036034">
    <property type="entry name" value="PDZ_sf"/>
</dbReference>